<sequence>MLCSNKCNVRRRRRRTTTRLSVSRKLLWRRSALALNEHTCRIVICHPSFHLFIRFTFLLNPAHYNHPRCIRTPRFTLASCTETFTLNNHIGVAQV</sequence>
<name>A0A135RXH1_9PEZI</name>
<gene>
    <name evidence="1" type="ORF">CNYM01_13711</name>
</gene>
<keyword evidence="2" id="KW-1185">Reference proteome</keyword>
<dbReference type="AlphaFoldDB" id="A0A135RXH1"/>
<evidence type="ECO:0000313" key="2">
    <source>
        <dbReference type="Proteomes" id="UP000070054"/>
    </source>
</evidence>
<organism evidence="1 2">
    <name type="scientific">Colletotrichum nymphaeae SA-01</name>
    <dbReference type="NCBI Taxonomy" id="1460502"/>
    <lineage>
        <taxon>Eukaryota</taxon>
        <taxon>Fungi</taxon>
        <taxon>Dikarya</taxon>
        <taxon>Ascomycota</taxon>
        <taxon>Pezizomycotina</taxon>
        <taxon>Sordariomycetes</taxon>
        <taxon>Hypocreomycetidae</taxon>
        <taxon>Glomerellales</taxon>
        <taxon>Glomerellaceae</taxon>
        <taxon>Colletotrichum</taxon>
        <taxon>Colletotrichum acutatum species complex</taxon>
    </lineage>
</organism>
<comment type="caution">
    <text evidence="1">The sequence shown here is derived from an EMBL/GenBank/DDBJ whole genome shotgun (WGS) entry which is preliminary data.</text>
</comment>
<protein>
    <submittedName>
        <fullName evidence="1">Uncharacterized protein</fullName>
    </submittedName>
</protein>
<reference evidence="1 2" key="1">
    <citation type="submission" date="2014-02" db="EMBL/GenBank/DDBJ databases">
        <title>The genome sequence of Colletotrichum nymphaeae SA-01.</title>
        <authorList>
            <person name="Baroncelli R."/>
            <person name="Thon M.R."/>
        </authorList>
    </citation>
    <scope>NUCLEOTIDE SEQUENCE [LARGE SCALE GENOMIC DNA]</scope>
    <source>
        <strain evidence="1 2">SA-01</strain>
    </source>
</reference>
<accession>A0A135RXH1</accession>
<dbReference type="Proteomes" id="UP000070054">
    <property type="component" value="Unassembled WGS sequence"/>
</dbReference>
<evidence type="ECO:0000313" key="1">
    <source>
        <dbReference type="EMBL" id="KXH28299.1"/>
    </source>
</evidence>
<dbReference type="EMBL" id="JEMN01001731">
    <property type="protein sequence ID" value="KXH28299.1"/>
    <property type="molecule type" value="Genomic_DNA"/>
</dbReference>
<proteinExistence type="predicted"/>